<dbReference type="GO" id="GO:1902412">
    <property type="term" value="P:regulation of mitotic cytokinesis"/>
    <property type="evidence" value="ECO:0007669"/>
    <property type="project" value="TreeGrafter"/>
</dbReference>
<dbReference type="GO" id="GO:0090307">
    <property type="term" value="P:mitotic spindle assembly"/>
    <property type="evidence" value="ECO:0007669"/>
    <property type="project" value="TreeGrafter"/>
</dbReference>
<evidence type="ECO:0000313" key="3">
    <source>
        <dbReference type="Proteomes" id="UP001286313"/>
    </source>
</evidence>
<keyword evidence="3" id="KW-1185">Reference proteome</keyword>
<dbReference type="Proteomes" id="UP001286313">
    <property type="component" value="Unassembled WGS sequence"/>
</dbReference>
<protein>
    <submittedName>
        <fullName evidence="2">Uncharacterized protein</fullName>
    </submittedName>
</protein>
<sequence length="297" mass="34777">MASKERGGQRRVGGVGVGVGERIQQTNRCSGTMHSTTPPHTKQLPRDRPLGIYTRSLNLLGVKVPTTRQYPREVRSGSSQSWSGQGRLQTQVKRRSTSLEDVTRAIPQVNSPTTLHTLTLDAGQRATLSQAVYEEWYFTRCRQIRSRKSQVKEESVAKEGQKEKVFLMWKKMKIKEEREKRMKEKMEKEERRRREEEEKRDKRRIADLSFEAWRREKRVEETECSRNIILASHRKKQDELTREEERSRSALEAYEAWLDEIDHREPYRIYEETKTVLMAQTRPPWCPGGSTNSLLGC</sequence>
<feature type="region of interest" description="Disordered" evidence="1">
    <location>
        <begin position="179"/>
        <end position="200"/>
    </location>
</feature>
<accession>A0AAE1EJE7</accession>
<dbReference type="GO" id="GO:0000235">
    <property type="term" value="C:astral microtubule"/>
    <property type="evidence" value="ECO:0007669"/>
    <property type="project" value="TreeGrafter"/>
</dbReference>
<feature type="compositionally biased region" description="Gly residues" evidence="1">
    <location>
        <begin position="10"/>
        <end position="19"/>
    </location>
</feature>
<dbReference type="GO" id="GO:0000281">
    <property type="term" value="P:mitotic cytokinesis"/>
    <property type="evidence" value="ECO:0007669"/>
    <property type="project" value="InterPro"/>
</dbReference>
<feature type="region of interest" description="Disordered" evidence="1">
    <location>
        <begin position="69"/>
        <end position="99"/>
    </location>
</feature>
<feature type="region of interest" description="Disordered" evidence="1">
    <location>
        <begin position="1"/>
        <end position="47"/>
    </location>
</feature>
<organism evidence="2 3">
    <name type="scientific">Petrolisthes cinctipes</name>
    <name type="common">Flat porcelain crab</name>
    <dbReference type="NCBI Taxonomy" id="88211"/>
    <lineage>
        <taxon>Eukaryota</taxon>
        <taxon>Metazoa</taxon>
        <taxon>Ecdysozoa</taxon>
        <taxon>Arthropoda</taxon>
        <taxon>Crustacea</taxon>
        <taxon>Multicrustacea</taxon>
        <taxon>Malacostraca</taxon>
        <taxon>Eumalacostraca</taxon>
        <taxon>Eucarida</taxon>
        <taxon>Decapoda</taxon>
        <taxon>Pleocyemata</taxon>
        <taxon>Anomura</taxon>
        <taxon>Galatheoidea</taxon>
        <taxon>Porcellanidae</taxon>
        <taxon>Petrolisthes</taxon>
    </lineage>
</organism>
<name>A0AAE1EJE7_PETCI</name>
<evidence type="ECO:0000256" key="1">
    <source>
        <dbReference type="SAM" id="MobiDB-lite"/>
    </source>
</evidence>
<dbReference type="InterPro" id="IPR026106">
    <property type="entry name" value="MAP9"/>
</dbReference>
<dbReference type="AlphaFoldDB" id="A0AAE1EJE7"/>
<feature type="compositionally biased region" description="Low complexity" evidence="1">
    <location>
        <begin position="76"/>
        <end position="86"/>
    </location>
</feature>
<evidence type="ECO:0000313" key="2">
    <source>
        <dbReference type="EMBL" id="KAK3854472.1"/>
    </source>
</evidence>
<reference evidence="2" key="1">
    <citation type="submission" date="2023-10" db="EMBL/GenBank/DDBJ databases">
        <title>Genome assemblies of two species of porcelain crab, Petrolisthes cinctipes and Petrolisthes manimaculis (Anomura: Porcellanidae).</title>
        <authorList>
            <person name="Angst P."/>
        </authorList>
    </citation>
    <scope>NUCLEOTIDE SEQUENCE</scope>
    <source>
        <strain evidence="2">PB745_01</strain>
        <tissue evidence="2">Gill</tissue>
    </source>
</reference>
<dbReference type="PANTHER" id="PTHR14739">
    <property type="entry name" value="MICROTUBULE-ASSOCIATED PROTEIN 9"/>
    <property type="match status" value="1"/>
</dbReference>
<feature type="compositionally biased region" description="Polar residues" evidence="1">
    <location>
        <begin position="23"/>
        <end position="40"/>
    </location>
</feature>
<dbReference type="GO" id="GO:0008017">
    <property type="term" value="F:microtubule binding"/>
    <property type="evidence" value="ECO:0007669"/>
    <property type="project" value="TreeGrafter"/>
</dbReference>
<gene>
    <name evidence="2" type="ORF">Pcinc_039054</name>
</gene>
<comment type="caution">
    <text evidence="2">The sequence shown here is derived from an EMBL/GenBank/DDBJ whole genome shotgun (WGS) entry which is preliminary data.</text>
</comment>
<dbReference type="PANTHER" id="PTHR14739:SF9">
    <property type="entry name" value="MICROTUBULE-ASSOCIATED PROTEIN 9"/>
    <property type="match status" value="1"/>
</dbReference>
<dbReference type="EMBL" id="JAWQEG010006565">
    <property type="protein sequence ID" value="KAK3854472.1"/>
    <property type="molecule type" value="Genomic_DNA"/>
</dbReference>
<proteinExistence type="predicted"/>